<evidence type="ECO:0000313" key="3">
    <source>
        <dbReference type="Proteomes" id="UP001597013"/>
    </source>
</evidence>
<evidence type="ECO:0000313" key="2">
    <source>
        <dbReference type="EMBL" id="MFD1063921.1"/>
    </source>
</evidence>
<keyword evidence="1" id="KW-0560">Oxidoreductase</keyword>
<feature type="transmembrane region" description="Helical" evidence="1">
    <location>
        <begin position="65"/>
        <end position="92"/>
    </location>
</feature>
<dbReference type="Pfam" id="PF15461">
    <property type="entry name" value="BCD"/>
    <property type="match status" value="1"/>
</dbReference>
<comment type="cofactor">
    <cofactor evidence="1">
        <name>Fe(2+)</name>
        <dbReference type="ChEBI" id="CHEBI:29033"/>
    </cofactor>
</comment>
<feature type="transmembrane region" description="Helical" evidence="1">
    <location>
        <begin position="239"/>
        <end position="257"/>
    </location>
</feature>
<keyword evidence="1" id="KW-1133">Transmembrane helix</keyword>
<keyword evidence="1" id="KW-0812">Transmembrane</keyword>
<dbReference type="EMBL" id="JBHTJL010000016">
    <property type="protein sequence ID" value="MFD1063921.1"/>
    <property type="molecule type" value="Genomic_DNA"/>
</dbReference>
<evidence type="ECO:0000256" key="1">
    <source>
        <dbReference type="HAMAP-Rule" id="MF_02093"/>
    </source>
</evidence>
<protein>
    <recommendedName>
        <fullName evidence="1">Probable beta-carotene 15,15'-dioxygenase</fullName>
        <ecNumber evidence="1">1.13.11.63</ecNumber>
    </recommendedName>
</protein>
<feature type="transmembrane region" description="Helical" evidence="1">
    <location>
        <begin position="7"/>
        <end position="22"/>
    </location>
</feature>
<feature type="transmembrane region" description="Helical" evidence="1">
    <location>
        <begin position="263"/>
        <end position="282"/>
    </location>
</feature>
<keyword evidence="1" id="KW-0479">Metal-binding</keyword>
<comment type="catalytic activity">
    <reaction evidence="1">
        <text>all-trans-beta-carotene + O2 = 2 all-trans-retinal</text>
        <dbReference type="Rhea" id="RHEA:32887"/>
        <dbReference type="ChEBI" id="CHEBI:15379"/>
        <dbReference type="ChEBI" id="CHEBI:17579"/>
        <dbReference type="ChEBI" id="CHEBI:17898"/>
        <dbReference type="EC" id="1.13.11.63"/>
    </reaction>
</comment>
<dbReference type="EC" id="1.13.11.63" evidence="1"/>
<comment type="caution">
    <text evidence="1">Lacks conserved residue(s) required for the propagation of feature annotation.</text>
</comment>
<comment type="subcellular location">
    <subcellularLocation>
        <location evidence="1">Cell membrane</location>
        <topology evidence="1">Multi-pass membrane protein</topology>
    </subcellularLocation>
</comment>
<keyword evidence="1" id="KW-0223">Dioxygenase</keyword>
<dbReference type="Proteomes" id="UP001597013">
    <property type="component" value="Unassembled WGS sequence"/>
</dbReference>
<sequence>MKNIQNFNIVITFLSLWLAVFLNTVAESYLACFFILTVGLLHGSNDIKIIRTVLKNKKLSFYRTLTIYVSIVLLGILLFFFVPAVTLMLFVLVSGYHFGEQHFHDLPIKSKIIKTLLFTSYGCTIVFLLLYTNAVESIEIIHQITEIYITKLILKISFFASLGLFMLLFGFNYKKFKSPIRELFYLVVFFIVFKTASLLWAFAIYFVIWHSLPSVIHQISYLSKEVNKTTILNYLKSSFIYWFVSVVGLFILLLFLVKEQDLFYGVFFSFLAAITFPHIFVMTKIFKH</sequence>
<reference evidence="3" key="1">
    <citation type="journal article" date="2019" name="Int. J. Syst. Evol. Microbiol.">
        <title>The Global Catalogue of Microorganisms (GCM) 10K type strain sequencing project: providing services to taxonomists for standard genome sequencing and annotation.</title>
        <authorList>
            <consortium name="The Broad Institute Genomics Platform"/>
            <consortium name="The Broad Institute Genome Sequencing Center for Infectious Disease"/>
            <person name="Wu L."/>
            <person name="Ma J."/>
        </authorList>
    </citation>
    <scope>NUCLEOTIDE SEQUENCE [LARGE SCALE GENOMIC DNA]</scope>
    <source>
        <strain evidence="3">CCUG 62215</strain>
    </source>
</reference>
<organism evidence="2 3">
    <name type="scientific">Winogradskyella litorisediminis</name>
    <dbReference type="NCBI Taxonomy" id="1156618"/>
    <lineage>
        <taxon>Bacteria</taxon>
        <taxon>Pseudomonadati</taxon>
        <taxon>Bacteroidota</taxon>
        <taxon>Flavobacteriia</taxon>
        <taxon>Flavobacteriales</taxon>
        <taxon>Flavobacteriaceae</taxon>
        <taxon>Winogradskyella</taxon>
    </lineage>
</organism>
<keyword evidence="1" id="KW-0472">Membrane</keyword>
<dbReference type="NCBIfam" id="TIGR03753">
    <property type="entry name" value="blh_monoox"/>
    <property type="match status" value="1"/>
</dbReference>
<feature type="transmembrane region" description="Helical" evidence="1">
    <location>
        <begin position="28"/>
        <end position="44"/>
    </location>
</feature>
<feature type="transmembrane region" description="Helical" evidence="1">
    <location>
        <begin position="112"/>
        <end position="131"/>
    </location>
</feature>
<keyword evidence="3" id="KW-1185">Reference proteome</keyword>
<dbReference type="HAMAP" id="MF_02093">
    <property type="entry name" value="Beta_carotene_diox"/>
    <property type="match status" value="1"/>
</dbReference>
<name>A0ABW3NBD5_9FLAO</name>
<dbReference type="RefSeq" id="WP_386131631.1">
    <property type="nucleotide sequence ID" value="NZ_JBHTJL010000016.1"/>
</dbReference>
<dbReference type="InterPro" id="IPR022270">
    <property type="entry name" value="Blh_diox"/>
</dbReference>
<comment type="function">
    <text evidence="1">Catalyzes the cleavage of beta-carotene at its central double bond (15,15') to yield two molecules of all-trans-retinal.</text>
</comment>
<feature type="transmembrane region" description="Helical" evidence="1">
    <location>
        <begin position="152"/>
        <end position="171"/>
    </location>
</feature>
<gene>
    <name evidence="2" type="ORF">ACFQ1Q_11750</name>
</gene>
<feature type="transmembrane region" description="Helical" evidence="1">
    <location>
        <begin position="183"/>
        <end position="208"/>
    </location>
</feature>
<keyword evidence="1" id="KW-0408">Iron</keyword>
<comment type="similarity">
    <text evidence="1">Belongs to the Brp/Blh beta-carotene diooxygenase family.</text>
</comment>
<comment type="caution">
    <text evidence="2">The sequence shown here is derived from an EMBL/GenBank/DDBJ whole genome shotgun (WGS) entry which is preliminary data.</text>
</comment>
<keyword evidence="1" id="KW-1003">Cell membrane</keyword>
<accession>A0ABW3NBD5</accession>
<proteinExistence type="inferred from homology"/>